<evidence type="ECO:0000256" key="9">
    <source>
        <dbReference type="ARBA" id="ARBA00023157"/>
    </source>
</evidence>
<evidence type="ECO:0000256" key="11">
    <source>
        <dbReference type="HAMAP-Rule" id="MF_01479"/>
    </source>
</evidence>
<comment type="function">
    <text evidence="11">Acts as a transcriptional regulator. Probably redox-responsive. The apo- but not holo-form probably binds DNA.</text>
</comment>
<keyword evidence="10 11" id="KW-0804">Transcription</keyword>
<evidence type="ECO:0000313" key="14">
    <source>
        <dbReference type="EMBL" id="GAA3861555.1"/>
    </source>
</evidence>
<comment type="subcellular location">
    <subcellularLocation>
        <location evidence="1 11">Cytoplasm</location>
    </subcellularLocation>
</comment>
<evidence type="ECO:0000256" key="1">
    <source>
        <dbReference type="ARBA" id="ARBA00004496"/>
    </source>
</evidence>
<evidence type="ECO:0000256" key="2">
    <source>
        <dbReference type="ARBA" id="ARBA00006597"/>
    </source>
</evidence>
<dbReference type="Proteomes" id="UP001501563">
    <property type="component" value="Unassembled WGS sequence"/>
</dbReference>
<proteinExistence type="inferred from homology"/>
<keyword evidence="7 11" id="KW-0805">Transcription regulation</keyword>
<evidence type="ECO:0000256" key="3">
    <source>
        <dbReference type="ARBA" id="ARBA00022485"/>
    </source>
</evidence>
<evidence type="ECO:0000259" key="13">
    <source>
        <dbReference type="PROSITE" id="PS51674"/>
    </source>
</evidence>
<feature type="binding site" evidence="11">
    <location>
        <position position="40"/>
    </location>
    <ligand>
        <name>[4Fe-4S] cluster</name>
        <dbReference type="ChEBI" id="CHEBI:49883"/>
    </ligand>
</feature>
<feature type="compositionally biased region" description="Basic and acidic residues" evidence="12">
    <location>
        <begin position="64"/>
        <end position="81"/>
    </location>
</feature>
<organism evidence="14 15">
    <name type="scientific">Streptomyces lannensis</name>
    <dbReference type="NCBI Taxonomy" id="766498"/>
    <lineage>
        <taxon>Bacteria</taxon>
        <taxon>Bacillati</taxon>
        <taxon>Actinomycetota</taxon>
        <taxon>Actinomycetes</taxon>
        <taxon>Kitasatosporales</taxon>
        <taxon>Streptomycetaceae</taxon>
        <taxon>Streptomyces</taxon>
    </lineage>
</organism>
<evidence type="ECO:0000256" key="6">
    <source>
        <dbReference type="ARBA" id="ARBA00023014"/>
    </source>
</evidence>
<keyword evidence="3 11" id="KW-0004">4Fe-4S</keyword>
<evidence type="ECO:0000313" key="15">
    <source>
        <dbReference type="Proteomes" id="UP001501563"/>
    </source>
</evidence>
<evidence type="ECO:0000256" key="7">
    <source>
        <dbReference type="ARBA" id="ARBA00023015"/>
    </source>
</evidence>
<dbReference type="PROSITE" id="PS51674">
    <property type="entry name" value="4FE4S_WBL"/>
    <property type="match status" value="1"/>
</dbReference>
<sequence>MNWREAAACRTEDPELFFPISGSGPGAAQTAAAKAVCLRCSVKAICLDWALNRHVQGVWGGTTEGERRAMHGHDARERARSAQETAA</sequence>
<dbReference type="RefSeq" id="WP_331263723.1">
    <property type="nucleotide sequence ID" value="NZ_BAAAZA010000006.1"/>
</dbReference>
<dbReference type="HAMAP" id="MF_01479">
    <property type="entry name" value="WhiB"/>
    <property type="match status" value="1"/>
</dbReference>
<keyword evidence="4 11" id="KW-0479">Metal-binding</keyword>
<comment type="PTM">
    <text evidence="11">Upon Fe-S cluster removal intramolecular disulfide bonds are formed.</text>
</comment>
<feature type="region of interest" description="Disordered" evidence="12">
    <location>
        <begin position="62"/>
        <end position="87"/>
    </location>
</feature>
<keyword evidence="6 11" id="KW-0411">Iron-sulfur</keyword>
<evidence type="ECO:0000256" key="8">
    <source>
        <dbReference type="ARBA" id="ARBA00023125"/>
    </source>
</evidence>
<dbReference type="InterPro" id="IPR003482">
    <property type="entry name" value="Whib"/>
</dbReference>
<feature type="domain" description="4Fe-4S Wbl-type" evidence="13">
    <location>
        <begin position="8"/>
        <end position="69"/>
    </location>
</feature>
<evidence type="ECO:0000256" key="10">
    <source>
        <dbReference type="ARBA" id="ARBA00023163"/>
    </source>
</evidence>
<comment type="caution">
    <text evidence="14">The sequence shown here is derived from an EMBL/GenBank/DDBJ whole genome shotgun (WGS) entry which is preliminary data.</text>
</comment>
<feature type="binding site" evidence="11">
    <location>
        <position position="46"/>
    </location>
    <ligand>
        <name>[4Fe-4S] cluster</name>
        <dbReference type="ChEBI" id="CHEBI:49883"/>
    </ligand>
</feature>
<feature type="binding site" evidence="11">
    <location>
        <position position="9"/>
    </location>
    <ligand>
        <name>[4Fe-4S] cluster</name>
        <dbReference type="ChEBI" id="CHEBI:49883"/>
    </ligand>
</feature>
<comment type="cofactor">
    <cofactor evidence="11">
        <name>[4Fe-4S] cluster</name>
        <dbReference type="ChEBI" id="CHEBI:49883"/>
    </cofactor>
    <text evidence="11">Binds 1 [4Fe-4S] cluster per subunit. Following nitrosylation of the [4Fe-4S] cluster binds 1 [4Fe-8(NO)] cluster per subunit.</text>
</comment>
<evidence type="ECO:0000256" key="4">
    <source>
        <dbReference type="ARBA" id="ARBA00022723"/>
    </source>
</evidence>
<keyword evidence="9 11" id="KW-1015">Disulfide bond</keyword>
<keyword evidence="8 11" id="KW-0238">DNA-binding</keyword>
<feature type="binding site" evidence="11">
    <location>
        <position position="37"/>
    </location>
    <ligand>
        <name>[4Fe-4S] cluster</name>
        <dbReference type="ChEBI" id="CHEBI:49883"/>
    </ligand>
</feature>
<dbReference type="PANTHER" id="PTHR38839:SF6">
    <property type="entry name" value="TRANSCRIPTIONAL REGULATOR WHIB1"/>
    <property type="match status" value="1"/>
</dbReference>
<reference evidence="15" key="1">
    <citation type="journal article" date="2019" name="Int. J. Syst. Evol. Microbiol.">
        <title>The Global Catalogue of Microorganisms (GCM) 10K type strain sequencing project: providing services to taxonomists for standard genome sequencing and annotation.</title>
        <authorList>
            <consortium name="The Broad Institute Genomics Platform"/>
            <consortium name="The Broad Institute Genome Sequencing Center for Infectious Disease"/>
            <person name="Wu L."/>
            <person name="Ma J."/>
        </authorList>
    </citation>
    <scope>NUCLEOTIDE SEQUENCE [LARGE SCALE GENOMIC DNA]</scope>
    <source>
        <strain evidence="15">JCM 16578</strain>
    </source>
</reference>
<evidence type="ECO:0000256" key="12">
    <source>
        <dbReference type="SAM" id="MobiDB-lite"/>
    </source>
</evidence>
<comment type="PTM">
    <text evidence="11">The Fe-S cluster can be nitrosylated by nitric oxide (NO).</text>
</comment>
<keyword evidence="11" id="KW-0963">Cytoplasm</keyword>
<name>A0ABP7K0K5_9ACTN</name>
<protein>
    <recommendedName>
        <fullName evidence="11">Transcriptional regulator WhiB</fullName>
    </recommendedName>
</protein>
<dbReference type="Pfam" id="PF02467">
    <property type="entry name" value="Whib"/>
    <property type="match status" value="1"/>
</dbReference>
<comment type="similarity">
    <text evidence="2 11">Belongs to the WhiB family.</text>
</comment>
<keyword evidence="5 11" id="KW-0408">Iron</keyword>
<dbReference type="InterPro" id="IPR034768">
    <property type="entry name" value="4FE4S_WBL"/>
</dbReference>
<dbReference type="EMBL" id="BAAAZA010000006">
    <property type="protein sequence ID" value="GAA3861555.1"/>
    <property type="molecule type" value="Genomic_DNA"/>
</dbReference>
<accession>A0ABP7K0K5</accession>
<gene>
    <name evidence="11" type="primary">whiB</name>
    <name evidence="14" type="ORF">GCM10022207_26650</name>
</gene>
<evidence type="ECO:0000256" key="5">
    <source>
        <dbReference type="ARBA" id="ARBA00023004"/>
    </source>
</evidence>
<dbReference type="PANTHER" id="PTHR38839">
    <property type="entry name" value="TRANSCRIPTIONAL REGULATOR WHID-RELATED"/>
    <property type="match status" value="1"/>
</dbReference>
<keyword evidence="15" id="KW-1185">Reference proteome</keyword>